<evidence type="ECO:0000256" key="8">
    <source>
        <dbReference type="ARBA" id="ARBA00023319"/>
    </source>
</evidence>
<dbReference type="SUPFAM" id="SSF48726">
    <property type="entry name" value="Immunoglobulin"/>
    <property type="match status" value="4"/>
</dbReference>
<reference evidence="12" key="2">
    <citation type="submission" date="2025-08" db="UniProtKB">
        <authorList>
            <consortium name="Ensembl"/>
        </authorList>
    </citation>
    <scope>IDENTIFICATION</scope>
</reference>
<feature type="signal peptide" evidence="10">
    <location>
        <begin position="1"/>
        <end position="19"/>
    </location>
</feature>
<dbReference type="PANTHER" id="PTHR12207:SF3">
    <property type="entry name" value="PROSTAGLANDIN F2 RECEPTOR NEGATIVE REGULATOR"/>
    <property type="match status" value="1"/>
</dbReference>
<dbReference type="Ensembl" id="ENSPNAT00000087696.1">
    <property type="protein sequence ID" value="ENSPNAP00000081233.1"/>
    <property type="gene ID" value="ENSPNAG00000021016.2"/>
</dbReference>
<dbReference type="PANTHER" id="PTHR12207">
    <property type="entry name" value="V-SET AND TRANSMEMBRANE DOMAIN-CONTAINING PROTEIN"/>
    <property type="match status" value="1"/>
</dbReference>
<feature type="chain" id="PRO_5043422932" description="Ig-like domain-containing protein" evidence="10">
    <location>
        <begin position="20"/>
        <end position="745"/>
    </location>
</feature>
<dbReference type="SMART" id="SM00408">
    <property type="entry name" value="IGc2"/>
    <property type="match status" value="2"/>
</dbReference>
<reference evidence="12" key="3">
    <citation type="submission" date="2025-09" db="UniProtKB">
        <authorList>
            <consortium name="Ensembl"/>
        </authorList>
    </citation>
    <scope>IDENTIFICATION</scope>
</reference>
<evidence type="ECO:0000313" key="12">
    <source>
        <dbReference type="Ensembl" id="ENSPNAP00000081233.1"/>
    </source>
</evidence>
<dbReference type="InterPro" id="IPR003598">
    <property type="entry name" value="Ig_sub2"/>
</dbReference>
<dbReference type="InterPro" id="IPR013783">
    <property type="entry name" value="Ig-like_fold"/>
</dbReference>
<reference evidence="12 13" key="1">
    <citation type="submission" date="2020-10" db="EMBL/GenBank/DDBJ databases">
        <title>Pygocentrus nattereri (red-bellied piranha) genome, fPygNat1, primary haplotype.</title>
        <authorList>
            <person name="Myers G."/>
            <person name="Meyer A."/>
            <person name="Karagic N."/>
            <person name="Pippel M."/>
            <person name="Winkler S."/>
            <person name="Tracey A."/>
            <person name="Wood J."/>
            <person name="Formenti G."/>
            <person name="Howe K."/>
            <person name="Fedrigo O."/>
            <person name="Jarvis E.D."/>
        </authorList>
    </citation>
    <scope>NUCLEOTIDE SEQUENCE [LARGE SCALE GENOMIC DNA]</scope>
</reference>
<evidence type="ECO:0000256" key="9">
    <source>
        <dbReference type="SAM" id="Phobius"/>
    </source>
</evidence>
<dbReference type="Gene3D" id="2.60.40.10">
    <property type="entry name" value="Immunoglobulins"/>
    <property type="match status" value="4"/>
</dbReference>
<evidence type="ECO:0000256" key="1">
    <source>
        <dbReference type="ARBA" id="ARBA00004167"/>
    </source>
</evidence>
<dbReference type="SMART" id="SM00409">
    <property type="entry name" value="IG"/>
    <property type="match status" value="5"/>
</dbReference>
<dbReference type="SMART" id="SM00406">
    <property type="entry name" value="IGv"/>
    <property type="match status" value="2"/>
</dbReference>
<name>A0AAR2LXC1_PYGNA</name>
<keyword evidence="8" id="KW-0393">Immunoglobulin domain</keyword>
<keyword evidence="2 9" id="KW-0812">Transmembrane</keyword>
<dbReference type="InterPro" id="IPR013106">
    <property type="entry name" value="Ig_V-set"/>
</dbReference>
<dbReference type="Proteomes" id="UP001501920">
    <property type="component" value="Chromosome 12"/>
</dbReference>
<sequence length="745" mass="82487">MINLTGLCNICLVLGLNWARKVSVPPGPLVRVEGQTLSLRCEVSDYEGPPEQDFDWKATRGSETINVISTFDSSFPDQSLKDRVISEDIRVQRLGDSTVELRIRESKVTDSATYTCSTPSTDSVISGNYHANVQLTVIADMLVLVPEAPVSSVTEGRSISLRCNISYDFVEGIYLSVTYSIKKEHSLEEDIFTFGPDVGVTVGLNFTRRYADGGMHLHMDSGGSYSLVLSGAVPADEGMYVCAARQWTREQGVWNRIQEKTAVMGQVAVVPTGEDGLQTFTVALDSPVVAQYLGEPTELVCKVTNISLFRWERLGVSWFYSVASPSNDQRTTDIIASLNENGALVPSEKYRSRIASGHIVVTQMEPATFKLHLLHTANTDAGEYACSVMTWAPTRHGNWKKSSEHRSHALTVRLASKGPGVSVAARIVRPATSTGSTFEMACQARLKNLQAGISLSVLILVQESIGAPNRKLASLNPDLILKLEDWLESSRKDSLSLLKSGREEFRFRIQGVQLTDKGFYSCEVGVWTRQDRNEWAEVAKADSNKVLLTFDHTRPSFELSISSDTSSIYPWETVKMECIVSVSGTSPNTDDVAYEIRWYLSPLRGSDSLTLLASMDRWGMVKKSPRNDSSDCSLERLRAQRFTLNIHGTQDSDAGEYYCTATPWIRSGISGVWSKEPDLISKRVFLNVKFALWDSIKLPLLYGTCASLSVGLFSLILGFVCARCCCRNTTHTPRSRIKLMDLEID</sequence>
<keyword evidence="7" id="KW-1015">Disulfide bond</keyword>
<dbReference type="InterPro" id="IPR051102">
    <property type="entry name" value="IgSF_V-set/TM_domain"/>
</dbReference>
<dbReference type="FunFam" id="2.60.40.10:FF:002026">
    <property type="entry name" value="Prostaglandin F2 receptor inhibitor"/>
    <property type="match status" value="1"/>
</dbReference>
<evidence type="ECO:0000256" key="10">
    <source>
        <dbReference type="SAM" id="SignalP"/>
    </source>
</evidence>
<feature type="domain" description="Ig-like" evidence="11">
    <location>
        <begin position="20"/>
        <end position="126"/>
    </location>
</feature>
<evidence type="ECO:0000256" key="7">
    <source>
        <dbReference type="ARBA" id="ARBA00023157"/>
    </source>
</evidence>
<keyword evidence="4" id="KW-0677">Repeat</keyword>
<evidence type="ECO:0000256" key="3">
    <source>
        <dbReference type="ARBA" id="ARBA00022729"/>
    </source>
</evidence>
<dbReference type="InterPro" id="IPR007110">
    <property type="entry name" value="Ig-like_dom"/>
</dbReference>
<keyword evidence="6 9" id="KW-0472">Membrane</keyword>
<dbReference type="PROSITE" id="PS50835">
    <property type="entry name" value="IG_LIKE"/>
    <property type="match status" value="4"/>
</dbReference>
<feature type="domain" description="Ig-like" evidence="11">
    <location>
        <begin position="294"/>
        <end position="411"/>
    </location>
</feature>
<comment type="subcellular location">
    <subcellularLocation>
        <location evidence="1">Membrane</location>
        <topology evidence="1">Single-pass membrane protein</topology>
    </subcellularLocation>
</comment>
<dbReference type="InterPro" id="IPR003599">
    <property type="entry name" value="Ig_sub"/>
</dbReference>
<evidence type="ECO:0000259" key="11">
    <source>
        <dbReference type="PROSITE" id="PS50835"/>
    </source>
</evidence>
<dbReference type="FunFam" id="2.60.40.10:FF:000191">
    <property type="entry name" value="Immunoglobulin superfamily member 3"/>
    <property type="match status" value="1"/>
</dbReference>
<organism evidence="12 13">
    <name type="scientific">Pygocentrus nattereri</name>
    <name type="common">Red-bellied piranha</name>
    <dbReference type="NCBI Taxonomy" id="42514"/>
    <lineage>
        <taxon>Eukaryota</taxon>
        <taxon>Metazoa</taxon>
        <taxon>Chordata</taxon>
        <taxon>Craniata</taxon>
        <taxon>Vertebrata</taxon>
        <taxon>Euteleostomi</taxon>
        <taxon>Actinopterygii</taxon>
        <taxon>Neopterygii</taxon>
        <taxon>Teleostei</taxon>
        <taxon>Ostariophysi</taxon>
        <taxon>Characiformes</taxon>
        <taxon>Characoidei</taxon>
        <taxon>Pygocentrus</taxon>
    </lineage>
</organism>
<evidence type="ECO:0000256" key="4">
    <source>
        <dbReference type="ARBA" id="ARBA00022737"/>
    </source>
</evidence>
<proteinExistence type="predicted"/>
<evidence type="ECO:0000256" key="6">
    <source>
        <dbReference type="ARBA" id="ARBA00023136"/>
    </source>
</evidence>
<dbReference type="GeneTree" id="ENSGT00940000158367"/>
<accession>A0AAR2LXC1</accession>
<evidence type="ECO:0000256" key="5">
    <source>
        <dbReference type="ARBA" id="ARBA00022989"/>
    </source>
</evidence>
<evidence type="ECO:0000256" key="2">
    <source>
        <dbReference type="ARBA" id="ARBA00022692"/>
    </source>
</evidence>
<evidence type="ECO:0000313" key="13">
    <source>
        <dbReference type="Proteomes" id="UP001501920"/>
    </source>
</evidence>
<feature type="transmembrane region" description="Helical" evidence="9">
    <location>
        <begin position="700"/>
        <end position="726"/>
    </location>
</feature>
<feature type="domain" description="Ig-like" evidence="11">
    <location>
        <begin position="146"/>
        <end position="246"/>
    </location>
</feature>
<dbReference type="Pfam" id="PF07686">
    <property type="entry name" value="V-set"/>
    <property type="match status" value="1"/>
</dbReference>
<protein>
    <recommendedName>
        <fullName evidence="11">Ig-like domain-containing protein</fullName>
    </recommendedName>
</protein>
<dbReference type="AlphaFoldDB" id="A0AAR2LXC1"/>
<keyword evidence="5 9" id="KW-1133">Transmembrane helix</keyword>
<feature type="domain" description="Ig-like" evidence="11">
    <location>
        <begin position="555"/>
        <end position="662"/>
    </location>
</feature>
<keyword evidence="3 10" id="KW-0732">Signal</keyword>
<dbReference type="GO" id="GO:0016020">
    <property type="term" value="C:membrane"/>
    <property type="evidence" value="ECO:0007669"/>
    <property type="project" value="UniProtKB-SubCell"/>
</dbReference>
<keyword evidence="13" id="KW-1185">Reference proteome</keyword>
<dbReference type="InterPro" id="IPR036179">
    <property type="entry name" value="Ig-like_dom_sf"/>
</dbReference>